<sequence>MLIKYPLLVPTFGHGATSLIVSPFETLASNLFSGLCIYYCSFFQRKMLLIIFSIYHIADDFKIQNNFYKYSLSSLFHMAWLKYPLLSKCYLTLVHSPRHYLTIYKRKRRVAQQFLIGIGTSALAIPFLNANLDSVLNNYLGELWFVGPIIAHIIVHSYYNKIINNTSTIS</sequence>
<feature type="transmembrane region" description="Helical" evidence="1">
    <location>
        <begin position="20"/>
        <end position="40"/>
    </location>
</feature>
<protein>
    <submittedName>
        <fullName evidence="2">Uncharacterized protein</fullName>
    </submittedName>
</protein>
<name>A0A6C0H3Z9_9ZZZZ</name>
<proteinExistence type="predicted"/>
<evidence type="ECO:0000256" key="1">
    <source>
        <dbReference type="SAM" id="Phobius"/>
    </source>
</evidence>
<feature type="transmembrane region" description="Helical" evidence="1">
    <location>
        <begin position="138"/>
        <end position="159"/>
    </location>
</feature>
<dbReference type="EMBL" id="MN739864">
    <property type="protein sequence ID" value="QHT75169.1"/>
    <property type="molecule type" value="Genomic_DNA"/>
</dbReference>
<dbReference type="AlphaFoldDB" id="A0A6C0H3Z9"/>
<keyword evidence="1" id="KW-0812">Transmembrane</keyword>
<evidence type="ECO:0000313" key="2">
    <source>
        <dbReference type="EMBL" id="QHT75169.1"/>
    </source>
</evidence>
<keyword evidence="1" id="KW-1133">Transmembrane helix</keyword>
<feature type="transmembrane region" description="Helical" evidence="1">
    <location>
        <begin position="114"/>
        <end position="132"/>
    </location>
</feature>
<accession>A0A6C0H3Z9</accession>
<keyword evidence="1" id="KW-0472">Membrane</keyword>
<organism evidence="2">
    <name type="scientific">viral metagenome</name>
    <dbReference type="NCBI Taxonomy" id="1070528"/>
    <lineage>
        <taxon>unclassified sequences</taxon>
        <taxon>metagenomes</taxon>
        <taxon>organismal metagenomes</taxon>
    </lineage>
</organism>
<reference evidence="2" key="1">
    <citation type="journal article" date="2020" name="Nature">
        <title>Giant virus diversity and host interactions through global metagenomics.</title>
        <authorList>
            <person name="Schulz F."/>
            <person name="Roux S."/>
            <person name="Paez-Espino D."/>
            <person name="Jungbluth S."/>
            <person name="Walsh D.A."/>
            <person name="Denef V.J."/>
            <person name="McMahon K.D."/>
            <person name="Konstantinidis K.T."/>
            <person name="Eloe-Fadrosh E.A."/>
            <person name="Kyrpides N.C."/>
            <person name="Woyke T."/>
        </authorList>
    </citation>
    <scope>NUCLEOTIDE SEQUENCE</scope>
    <source>
        <strain evidence="2">GVMAG-M-3300023179-63</strain>
    </source>
</reference>